<feature type="transmembrane region" description="Helical" evidence="7">
    <location>
        <begin position="334"/>
        <end position="355"/>
    </location>
</feature>
<dbReference type="GO" id="GO:0016020">
    <property type="term" value="C:membrane"/>
    <property type="evidence" value="ECO:0007669"/>
    <property type="project" value="UniProtKB-SubCell"/>
</dbReference>
<feature type="transmembrane region" description="Helical" evidence="7">
    <location>
        <begin position="195"/>
        <end position="216"/>
    </location>
</feature>
<evidence type="ECO:0000256" key="1">
    <source>
        <dbReference type="ARBA" id="ARBA00004141"/>
    </source>
</evidence>
<feature type="transmembrane region" description="Helical" evidence="7">
    <location>
        <begin position="69"/>
        <end position="92"/>
    </location>
</feature>
<name>A0A0F7SFB0_PHARH</name>
<evidence type="ECO:0000259" key="8">
    <source>
        <dbReference type="PROSITE" id="PS50850"/>
    </source>
</evidence>
<feature type="transmembrane region" description="Helical" evidence="7">
    <location>
        <begin position="457"/>
        <end position="478"/>
    </location>
</feature>
<feature type="transmembrane region" description="Helical" evidence="7">
    <location>
        <begin position="104"/>
        <end position="124"/>
    </location>
</feature>
<dbReference type="InterPro" id="IPR011701">
    <property type="entry name" value="MFS"/>
</dbReference>
<reference evidence="9" key="1">
    <citation type="submission" date="2014-08" db="EMBL/GenBank/DDBJ databases">
        <authorList>
            <person name="Sharma Rahul"/>
            <person name="Thines Marco"/>
        </authorList>
    </citation>
    <scope>NUCLEOTIDE SEQUENCE</scope>
</reference>
<dbReference type="EMBL" id="LN483167">
    <property type="protein sequence ID" value="CDZ97441.1"/>
    <property type="molecule type" value="Genomic_DNA"/>
</dbReference>
<proteinExistence type="predicted"/>
<dbReference type="FunFam" id="1.20.1250.20:FF:000034">
    <property type="entry name" value="MFS general substrate transporter"/>
    <property type="match status" value="1"/>
</dbReference>
<comment type="subcellular location">
    <subcellularLocation>
        <location evidence="1">Membrane</location>
        <topology evidence="1">Multi-pass membrane protein</topology>
    </subcellularLocation>
</comment>
<feature type="transmembrane region" description="Helical" evidence="7">
    <location>
        <begin position="424"/>
        <end position="445"/>
    </location>
</feature>
<accession>A0A0F7SFB0</accession>
<keyword evidence="3 7" id="KW-0812">Transmembrane</keyword>
<feature type="transmembrane region" description="Helical" evidence="7">
    <location>
        <begin position="228"/>
        <end position="250"/>
    </location>
</feature>
<keyword evidence="4 7" id="KW-1133">Transmembrane helix</keyword>
<organism evidence="9">
    <name type="scientific">Phaffia rhodozyma</name>
    <name type="common">Yeast</name>
    <name type="synonym">Xanthophyllomyces dendrorhous</name>
    <dbReference type="NCBI Taxonomy" id="264483"/>
    <lineage>
        <taxon>Eukaryota</taxon>
        <taxon>Fungi</taxon>
        <taxon>Dikarya</taxon>
        <taxon>Basidiomycota</taxon>
        <taxon>Agaricomycotina</taxon>
        <taxon>Tremellomycetes</taxon>
        <taxon>Cystofilobasidiales</taxon>
        <taxon>Mrakiaceae</taxon>
        <taxon>Phaffia</taxon>
    </lineage>
</organism>
<feature type="transmembrane region" description="Helical" evidence="7">
    <location>
        <begin position="367"/>
        <end position="385"/>
    </location>
</feature>
<evidence type="ECO:0000256" key="5">
    <source>
        <dbReference type="ARBA" id="ARBA00023136"/>
    </source>
</evidence>
<feature type="transmembrane region" description="Helical" evidence="7">
    <location>
        <begin position="160"/>
        <end position="183"/>
    </location>
</feature>
<feature type="compositionally biased region" description="Polar residues" evidence="6">
    <location>
        <begin position="1"/>
        <end position="13"/>
    </location>
</feature>
<keyword evidence="5 7" id="KW-0472">Membrane</keyword>
<keyword evidence="2" id="KW-0813">Transport</keyword>
<evidence type="ECO:0000256" key="3">
    <source>
        <dbReference type="ARBA" id="ARBA00022692"/>
    </source>
</evidence>
<feature type="compositionally biased region" description="Basic and acidic residues" evidence="6">
    <location>
        <begin position="30"/>
        <end position="45"/>
    </location>
</feature>
<feature type="transmembrane region" description="Helical" evidence="7">
    <location>
        <begin position="391"/>
        <end position="412"/>
    </location>
</feature>
<dbReference type="InterPro" id="IPR036259">
    <property type="entry name" value="MFS_trans_sf"/>
</dbReference>
<feature type="compositionally biased region" description="Low complexity" evidence="6">
    <location>
        <begin position="15"/>
        <end position="29"/>
    </location>
</feature>
<sequence>MQLTEKSPTSSSPALDASMDRSSSSTSLERSAEKPRGNLVSDRKVLSQAEQDEASRIDKALVWKIDRTLVPFLTLLFLMSFLDRINIGVAKLAGLSTDLKLTSLQYTIASTIFFVSYVAFEIPSNLVLKKFRPSRWIPFIMVLWAITQTMMGLVKNYHQLLALRFLLGLFESGLFPGISMYLGMWYKRREQSLRIALFFSAATLAGAFGGILGWAIAKMAGVGGKNGWSWIFIIEGLMTFVIACIAPFFVHDFPEQAKFLTEEERKLVLDRLHLDTGVANAGTFSWKRVKDALTDYKTWLFMLIYIGCAEPIYSQSLFSPTVVASLGRWTTSQSLLLTVPPYVLAFFTTVATAILSDRYGNRGYFMMFWSSLALIGYIILVTVPIHHPGVLYFAIFLTVASIAPQIAITITWTSNNFGNHYKKAMAMGMVFSLGNSGGIVSSQVYRPKDTPSFKLGHGVTLGFCAMGFICSTIVHLLMKRENKRRDELYGLPPTPLRSGEVHDADTLQRLGLNDKSEEEIIAMGDKRPDFRYIENLAH</sequence>
<dbReference type="PANTHER" id="PTHR43791">
    <property type="entry name" value="PERMEASE-RELATED"/>
    <property type="match status" value="1"/>
</dbReference>
<dbReference type="InterPro" id="IPR020846">
    <property type="entry name" value="MFS_dom"/>
</dbReference>
<dbReference type="FunFam" id="1.20.1250.20:FF:000013">
    <property type="entry name" value="MFS general substrate transporter"/>
    <property type="match status" value="1"/>
</dbReference>
<dbReference type="Gene3D" id="1.20.1250.20">
    <property type="entry name" value="MFS general substrate transporter like domains"/>
    <property type="match status" value="2"/>
</dbReference>
<feature type="domain" description="Major facilitator superfamily (MFS) profile" evidence="8">
    <location>
        <begin position="69"/>
        <end position="483"/>
    </location>
</feature>
<dbReference type="AlphaFoldDB" id="A0A0F7SFB0"/>
<evidence type="ECO:0000313" key="9">
    <source>
        <dbReference type="EMBL" id="CDZ97441.1"/>
    </source>
</evidence>
<evidence type="ECO:0000256" key="4">
    <source>
        <dbReference type="ARBA" id="ARBA00022989"/>
    </source>
</evidence>
<evidence type="ECO:0000256" key="7">
    <source>
        <dbReference type="SAM" id="Phobius"/>
    </source>
</evidence>
<protein>
    <submittedName>
        <fullName evidence="9">Permease of the major facilitator superfamily</fullName>
    </submittedName>
</protein>
<evidence type="ECO:0000256" key="2">
    <source>
        <dbReference type="ARBA" id="ARBA00022448"/>
    </source>
</evidence>
<feature type="region of interest" description="Disordered" evidence="6">
    <location>
        <begin position="1"/>
        <end position="45"/>
    </location>
</feature>
<feature type="transmembrane region" description="Helical" evidence="7">
    <location>
        <begin position="296"/>
        <end position="314"/>
    </location>
</feature>
<feature type="transmembrane region" description="Helical" evidence="7">
    <location>
        <begin position="136"/>
        <end position="154"/>
    </location>
</feature>
<evidence type="ECO:0000256" key="6">
    <source>
        <dbReference type="SAM" id="MobiDB-lite"/>
    </source>
</evidence>
<dbReference type="PROSITE" id="PS50850">
    <property type="entry name" value="MFS"/>
    <property type="match status" value="1"/>
</dbReference>
<dbReference type="Pfam" id="PF07690">
    <property type="entry name" value="MFS_1"/>
    <property type="match status" value="1"/>
</dbReference>
<dbReference type="PANTHER" id="PTHR43791:SF19">
    <property type="entry name" value="TRANSPORTER, PUTATIVE (AFU_ORTHOLOGUE AFUA_1G01812)-RELATED"/>
    <property type="match status" value="1"/>
</dbReference>
<dbReference type="GO" id="GO:0022857">
    <property type="term" value="F:transmembrane transporter activity"/>
    <property type="evidence" value="ECO:0007669"/>
    <property type="project" value="InterPro"/>
</dbReference>
<dbReference type="SUPFAM" id="SSF103473">
    <property type="entry name" value="MFS general substrate transporter"/>
    <property type="match status" value="1"/>
</dbReference>